<keyword evidence="5" id="KW-1185">Reference proteome</keyword>
<feature type="domain" description="DUF6536" evidence="3">
    <location>
        <begin position="80"/>
        <end position="204"/>
    </location>
</feature>
<sequence length="244" mass="26870">MLSHTPESDNSVRLELTGASSSEDVELSLLASRYSSSHCLNQTTPDDQWVDQESGQSMQNEGQSDNTKNSKSINPRFDGWKFTAFLAFLASVLVLLFNIGFLLFMGMRKAQGKPDTFSEGSCESAHRASVGFHWLINTLSTILLGASNFGMQCLVAPTRADLDRAHGNVFYKTAVPAYNVYAGQGSLGQMNWSDLSLISGGDHGYWSYDDEPPFKEIFDAARNGDLIRLNSAACIETFAKTYYI</sequence>
<evidence type="ECO:0000313" key="5">
    <source>
        <dbReference type="Proteomes" id="UP000191285"/>
    </source>
</evidence>
<dbReference type="PANTHER" id="PTHR35395:SF1">
    <property type="entry name" value="DUF6536 DOMAIN-CONTAINING PROTEIN"/>
    <property type="match status" value="1"/>
</dbReference>
<keyword evidence="2" id="KW-1133">Transmembrane helix</keyword>
<reference evidence="5" key="1">
    <citation type="journal article" date="2017" name="Nat. Microbiol.">
        <title>Global analysis of biosynthetic gene clusters reveals vast potential of secondary metabolite production in Penicillium species.</title>
        <authorList>
            <person name="Nielsen J.C."/>
            <person name="Grijseels S."/>
            <person name="Prigent S."/>
            <person name="Ji B."/>
            <person name="Dainat J."/>
            <person name="Nielsen K.F."/>
            <person name="Frisvad J.C."/>
            <person name="Workman M."/>
            <person name="Nielsen J."/>
        </authorList>
    </citation>
    <scope>NUCLEOTIDE SEQUENCE [LARGE SCALE GENOMIC DNA]</scope>
    <source>
        <strain evidence="5">IBT 24891</strain>
    </source>
</reference>
<dbReference type="InterPro" id="IPR046623">
    <property type="entry name" value="DUF6536"/>
</dbReference>
<accession>A0A1V6T0X4</accession>
<feature type="transmembrane region" description="Helical" evidence="2">
    <location>
        <begin position="82"/>
        <end position="104"/>
    </location>
</feature>
<dbReference type="PANTHER" id="PTHR35395">
    <property type="entry name" value="DUF6536 DOMAIN-CONTAINING PROTEIN"/>
    <property type="match status" value="1"/>
</dbReference>
<proteinExistence type="predicted"/>
<organism evidence="4 5">
    <name type="scientific">Penicillium steckii</name>
    <dbReference type="NCBI Taxonomy" id="303698"/>
    <lineage>
        <taxon>Eukaryota</taxon>
        <taxon>Fungi</taxon>
        <taxon>Dikarya</taxon>
        <taxon>Ascomycota</taxon>
        <taxon>Pezizomycotina</taxon>
        <taxon>Eurotiomycetes</taxon>
        <taxon>Eurotiomycetidae</taxon>
        <taxon>Eurotiales</taxon>
        <taxon>Aspergillaceae</taxon>
        <taxon>Penicillium</taxon>
    </lineage>
</organism>
<evidence type="ECO:0000313" key="4">
    <source>
        <dbReference type="EMBL" id="OQE20015.1"/>
    </source>
</evidence>
<keyword evidence="2" id="KW-0812">Transmembrane</keyword>
<name>A0A1V6T0X4_9EURO</name>
<keyword evidence="2" id="KW-0472">Membrane</keyword>
<evidence type="ECO:0000256" key="2">
    <source>
        <dbReference type="SAM" id="Phobius"/>
    </source>
</evidence>
<comment type="caution">
    <text evidence="4">The sequence shown here is derived from an EMBL/GenBank/DDBJ whole genome shotgun (WGS) entry which is preliminary data.</text>
</comment>
<dbReference type="OrthoDB" id="5429634at2759"/>
<dbReference type="EMBL" id="MLKD01000014">
    <property type="protein sequence ID" value="OQE20015.1"/>
    <property type="molecule type" value="Genomic_DNA"/>
</dbReference>
<feature type="region of interest" description="Disordered" evidence="1">
    <location>
        <begin position="45"/>
        <end position="70"/>
    </location>
</feature>
<dbReference type="Proteomes" id="UP000191285">
    <property type="component" value="Unassembled WGS sequence"/>
</dbReference>
<gene>
    <name evidence="4" type="ORF">PENSTE_c014G02902</name>
</gene>
<dbReference type="Pfam" id="PF20163">
    <property type="entry name" value="DUF6536"/>
    <property type="match status" value="1"/>
</dbReference>
<dbReference type="STRING" id="303698.A0A1V6T0X4"/>
<protein>
    <recommendedName>
        <fullName evidence="3">DUF6536 domain-containing protein</fullName>
    </recommendedName>
</protein>
<evidence type="ECO:0000259" key="3">
    <source>
        <dbReference type="Pfam" id="PF20163"/>
    </source>
</evidence>
<evidence type="ECO:0000256" key="1">
    <source>
        <dbReference type="SAM" id="MobiDB-lite"/>
    </source>
</evidence>
<dbReference type="AlphaFoldDB" id="A0A1V6T0X4"/>